<sequence length="113" mass="13066">MAKRDNNVRKTAARIIMDTFIKRKATSPEKAIPIEEFKDVKLSTSVISYTIANFMEDEVVYKTGDDRYYFSQENWKKLEKKVTRGYWVMVAIPVVCLVAVLLLGHINDLMGLF</sequence>
<name>A0A380LKR1_9FIRM</name>
<organism evidence="2 3">
    <name type="scientific">Faecalicoccus pleomorphus</name>
    <dbReference type="NCBI Taxonomy" id="1323"/>
    <lineage>
        <taxon>Bacteria</taxon>
        <taxon>Bacillati</taxon>
        <taxon>Bacillota</taxon>
        <taxon>Erysipelotrichia</taxon>
        <taxon>Erysipelotrichales</taxon>
        <taxon>Erysipelotrichaceae</taxon>
        <taxon>Faecalicoccus</taxon>
    </lineage>
</organism>
<reference evidence="2 3" key="1">
    <citation type="submission" date="2018-06" db="EMBL/GenBank/DDBJ databases">
        <authorList>
            <consortium name="Pathogen Informatics"/>
            <person name="Doyle S."/>
        </authorList>
    </citation>
    <scope>NUCLEOTIDE SEQUENCE [LARGE SCALE GENOMIC DNA]</scope>
    <source>
        <strain evidence="2 3">NCTC11087</strain>
    </source>
</reference>
<gene>
    <name evidence="2" type="ORF">NCTC11087_00273</name>
</gene>
<protein>
    <submittedName>
        <fullName evidence="2">Uncharacterized protein</fullName>
    </submittedName>
</protein>
<keyword evidence="1" id="KW-1133">Transmembrane helix</keyword>
<dbReference type="Proteomes" id="UP000255523">
    <property type="component" value="Unassembled WGS sequence"/>
</dbReference>
<dbReference type="AlphaFoldDB" id="A0A380LKR1"/>
<proteinExistence type="predicted"/>
<evidence type="ECO:0000256" key="1">
    <source>
        <dbReference type="SAM" id="Phobius"/>
    </source>
</evidence>
<dbReference type="RefSeq" id="WP_022789816.1">
    <property type="nucleotide sequence ID" value="NZ_UHFX01000003.1"/>
</dbReference>
<feature type="transmembrane region" description="Helical" evidence="1">
    <location>
        <begin position="86"/>
        <end position="106"/>
    </location>
</feature>
<dbReference type="GeneID" id="77461267"/>
<evidence type="ECO:0000313" key="2">
    <source>
        <dbReference type="EMBL" id="SUO03412.1"/>
    </source>
</evidence>
<dbReference type="EMBL" id="UHFX01000003">
    <property type="protein sequence ID" value="SUO03412.1"/>
    <property type="molecule type" value="Genomic_DNA"/>
</dbReference>
<accession>A0A380LKR1</accession>
<keyword evidence="1" id="KW-0812">Transmembrane</keyword>
<dbReference type="OrthoDB" id="1654545at2"/>
<keyword evidence="1" id="KW-0472">Membrane</keyword>
<evidence type="ECO:0000313" key="3">
    <source>
        <dbReference type="Proteomes" id="UP000255523"/>
    </source>
</evidence>
<keyword evidence="3" id="KW-1185">Reference proteome</keyword>